<comment type="function">
    <text evidence="11">Key component of the proton channel; it plays a direct role in the translocation of protons across the membrane.</text>
</comment>
<evidence type="ECO:0000256" key="3">
    <source>
        <dbReference type="ARBA" id="ARBA00022448"/>
    </source>
</evidence>
<dbReference type="NCBIfam" id="TIGR01131">
    <property type="entry name" value="ATP_synt_6_or_A"/>
    <property type="match status" value="1"/>
</dbReference>
<evidence type="ECO:0000256" key="10">
    <source>
        <dbReference type="ARBA" id="ARBA00023310"/>
    </source>
</evidence>
<feature type="transmembrane region" description="Helical" evidence="12">
    <location>
        <begin position="64"/>
        <end position="83"/>
    </location>
</feature>
<dbReference type="InterPro" id="IPR035908">
    <property type="entry name" value="F0_ATP_A_sf"/>
</dbReference>
<evidence type="ECO:0000256" key="5">
    <source>
        <dbReference type="ARBA" id="ARBA00022692"/>
    </source>
</evidence>
<dbReference type="GO" id="GO:0005886">
    <property type="term" value="C:plasma membrane"/>
    <property type="evidence" value="ECO:0007669"/>
    <property type="project" value="UniProtKB-SubCell"/>
</dbReference>
<dbReference type="PROSITE" id="PS00449">
    <property type="entry name" value="ATPASE_A"/>
    <property type="match status" value="1"/>
</dbReference>
<keyword evidence="7 12" id="KW-1133">Transmembrane helix</keyword>
<dbReference type="PRINTS" id="PR00123">
    <property type="entry name" value="ATPASEA"/>
</dbReference>
<dbReference type="EMBL" id="CBXI010000017">
    <property type="protein sequence ID" value="CDL91073.1"/>
    <property type="molecule type" value="Genomic_DNA"/>
</dbReference>
<gene>
    <name evidence="13" type="ORF">CTDIVETGP_1143</name>
</gene>
<organism evidence="13 14">
    <name type="scientific">Clostridium tyrobutyricum DIVETGP</name>
    <dbReference type="NCBI Taxonomy" id="1408889"/>
    <lineage>
        <taxon>Bacteria</taxon>
        <taxon>Bacillati</taxon>
        <taxon>Bacillota</taxon>
        <taxon>Clostridia</taxon>
        <taxon>Eubacteriales</taxon>
        <taxon>Clostridiaceae</taxon>
        <taxon>Clostridium</taxon>
    </lineage>
</organism>
<dbReference type="GO" id="GO:0045259">
    <property type="term" value="C:proton-transporting ATP synthase complex"/>
    <property type="evidence" value="ECO:0007669"/>
    <property type="project" value="UniProtKB-KW"/>
</dbReference>
<keyword evidence="14" id="KW-1185">Reference proteome</keyword>
<evidence type="ECO:0000313" key="14">
    <source>
        <dbReference type="Proteomes" id="UP000019482"/>
    </source>
</evidence>
<dbReference type="InterPro" id="IPR000568">
    <property type="entry name" value="ATP_synth_F0_asu"/>
</dbReference>
<dbReference type="Proteomes" id="UP000019482">
    <property type="component" value="Unassembled WGS sequence"/>
</dbReference>
<keyword evidence="8 11" id="KW-0406">Ion transport</keyword>
<keyword evidence="10" id="KW-0066">ATP synthesis</keyword>
<evidence type="ECO:0000256" key="9">
    <source>
        <dbReference type="ARBA" id="ARBA00023136"/>
    </source>
</evidence>
<dbReference type="InterPro" id="IPR045082">
    <property type="entry name" value="ATP_syn_F0_a_bact/chloroplast"/>
</dbReference>
<comment type="subcellular location">
    <subcellularLocation>
        <location evidence="11">Cell membrane</location>
        <topology evidence="11">Multi-pass membrane protein</topology>
    </subcellularLocation>
    <subcellularLocation>
        <location evidence="1">Membrane</location>
        <topology evidence="1">Multi-pass membrane protein</topology>
    </subcellularLocation>
</comment>
<comment type="similarity">
    <text evidence="2 11">Belongs to the ATPase A chain family.</text>
</comment>
<dbReference type="PANTHER" id="PTHR42823:SF3">
    <property type="entry name" value="ATP SYNTHASE SUBUNIT A, CHLOROPLASTIC"/>
    <property type="match status" value="1"/>
</dbReference>
<evidence type="ECO:0000256" key="12">
    <source>
        <dbReference type="SAM" id="Phobius"/>
    </source>
</evidence>
<evidence type="ECO:0000256" key="1">
    <source>
        <dbReference type="ARBA" id="ARBA00004141"/>
    </source>
</evidence>
<protein>
    <recommendedName>
        <fullName evidence="11">ATP synthase subunit a</fullName>
    </recommendedName>
</protein>
<evidence type="ECO:0000256" key="6">
    <source>
        <dbReference type="ARBA" id="ARBA00022781"/>
    </source>
</evidence>
<evidence type="ECO:0000256" key="11">
    <source>
        <dbReference type="RuleBase" id="RU000483"/>
    </source>
</evidence>
<dbReference type="AlphaFoldDB" id="W6N3M3"/>
<dbReference type="InterPro" id="IPR023011">
    <property type="entry name" value="ATP_synth_F0_asu_AS"/>
</dbReference>
<dbReference type="PANTHER" id="PTHR42823">
    <property type="entry name" value="ATP SYNTHASE SUBUNIT A, CHLOROPLASTIC"/>
    <property type="match status" value="1"/>
</dbReference>
<evidence type="ECO:0000256" key="8">
    <source>
        <dbReference type="ARBA" id="ARBA00023065"/>
    </source>
</evidence>
<evidence type="ECO:0000256" key="7">
    <source>
        <dbReference type="ARBA" id="ARBA00022989"/>
    </source>
</evidence>
<dbReference type="Pfam" id="PF00119">
    <property type="entry name" value="ATP-synt_A"/>
    <property type="match status" value="1"/>
</dbReference>
<dbReference type="CDD" id="cd00310">
    <property type="entry name" value="ATP-synt_Fo_a_6"/>
    <property type="match status" value="1"/>
</dbReference>
<evidence type="ECO:0000256" key="4">
    <source>
        <dbReference type="ARBA" id="ARBA00022547"/>
    </source>
</evidence>
<comment type="caution">
    <text evidence="13">The sequence shown here is derived from an EMBL/GenBank/DDBJ whole genome shotgun (WGS) entry which is preliminary data.</text>
</comment>
<keyword evidence="6 11" id="KW-0375">Hydrogen ion transport</keyword>
<sequence length="190" mass="20719">MKKIPDRKQSVAELLYNTVKNLVEGNMGKKYKSFIPYIGTLAIYIILINIGPLAIGVRTPSEDLSVPAGLAIITFVMVQYTAIRRAGIGHYLLAYGKPAAPLLPINIIERLVLPVSLSLRLFGNMTAGAVIVGMVYKGLAGIAWPAQFIIPIPLHGFFDLFDGSIQMLVFVMLTMMNIKIVAEEAEGEEA</sequence>
<keyword evidence="9 12" id="KW-0472">Membrane</keyword>
<keyword evidence="4 11" id="KW-0138">CF(0)</keyword>
<keyword evidence="3 11" id="KW-0813">Transport</keyword>
<feature type="transmembrane region" description="Helical" evidence="12">
    <location>
        <begin position="34"/>
        <end position="58"/>
    </location>
</feature>
<dbReference type="GO" id="GO:0046933">
    <property type="term" value="F:proton-transporting ATP synthase activity, rotational mechanism"/>
    <property type="evidence" value="ECO:0007669"/>
    <property type="project" value="TreeGrafter"/>
</dbReference>
<keyword evidence="13" id="KW-0378">Hydrolase</keyword>
<name>W6N3M3_CLOTY</name>
<dbReference type="Gene3D" id="1.20.120.220">
    <property type="entry name" value="ATP synthase, F0 complex, subunit A"/>
    <property type="match status" value="1"/>
</dbReference>
<evidence type="ECO:0000313" key="13">
    <source>
        <dbReference type="EMBL" id="CDL91073.1"/>
    </source>
</evidence>
<dbReference type="SUPFAM" id="SSF81336">
    <property type="entry name" value="F1F0 ATP synthase subunit A"/>
    <property type="match status" value="1"/>
</dbReference>
<keyword evidence="5 11" id="KW-0812">Transmembrane</keyword>
<dbReference type="NCBIfam" id="NF004484">
    <property type="entry name" value="PRK05815.3-2"/>
    <property type="match status" value="1"/>
</dbReference>
<reference evidence="13 14" key="1">
    <citation type="journal article" date="2015" name="Genome Announc.">
        <title>Draft Genome Sequence of Clostridium tyrobutyricum Strain DIVETGP, Isolated from Cow's Milk for Grana Padano Production.</title>
        <authorList>
            <person name="Soggiu A."/>
            <person name="Piras C."/>
            <person name="Gaiarsa S."/>
            <person name="Sassera D."/>
            <person name="Roncada P."/>
            <person name="Bendixen E."/>
            <person name="Brasca M."/>
            <person name="Bonizzi L."/>
        </authorList>
    </citation>
    <scope>NUCLEOTIDE SEQUENCE [LARGE SCALE GENOMIC DNA]</scope>
    <source>
        <strain evidence="13 14">DIVETGP</strain>
    </source>
</reference>
<accession>W6N3M3</accession>
<dbReference type="GO" id="GO:0042777">
    <property type="term" value="P:proton motive force-driven plasma membrane ATP synthesis"/>
    <property type="evidence" value="ECO:0007669"/>
    <property type="project" value="TreeGrafter"/>
</dbReference>
<proteinExistence type="inferred from homology"/>
<evidence type="ECO:0000256" key="2">
    <source>
        <dbReference type="ARBA" id="ARBA00006810"/>
    </source>
</evidence>
<dbReference type="GO" id="GO:0016787">
    <property type="term" value="F:hydrolase activity"/>
    <property type="evidence" value="ECO:0007669"/>
    <property type="project" value="UniProtKB-KW"/>
</dbReference>